<keyword evidence="9" id="KW-0812">Transmembrane</keyword>
<feature type="domain" description="Histidine kinase" evidence="10">
    <location>
        <begin position="229"/>
        <end position="440"/>
    </location>
</feature>
<keyword evidence="3" id="KW-0597">Phosphoprotein</keyword>
<keyword evidence="7" id="KW-0067">ATP-binding</keyword>
<keyword evidence="5" id="KW-0547">Nucleotide-binding</keyword>
<dbReference type="InterPro" id="IPR036097">
    <property type="entry name" value="HisK_dim/P_sf"/>
</dbReference>
<dbReference type="InterPro" id="IPR003661">
    <property type="entry name" value="HisK_dim/P_dom"/>
</dbReference>
<dbReference type="SMART" id="SM00388">
    <property type="entry name" value="HisKA"/>
    <property type="match status" value="1"/>
</dbReference>
<sequence>MASLAGLRFDPSGKLSLFLPVIALAIIARLTGWRLTVVCVGLLWAGLAVLGLTGHITFADASITGFVAALIALLAGRSNRPLLGIYGLHQPTENEVLRALLAATPVVLLDQQGRIKRASPASLDIFRLAEEQLLGLPFSELVPGFDHRLHASVDAGTDLIKPAGNNWLAMRPDLSHIPVELWLDHTPDGPLIRLVDLTPRQTADEQARELHSQLNKVWRLNSLGEMAATLAHELNQPLGAAAAYLHAAQEDMKTAGPLGESALRTTELAKAQMLRGGQIIRRMRELLTMEMRTLSKEQLSVVVDDVLPILTLTGQDRNIRIETDISMPDLVRMDSIQIQQALVNLVRNAVEASPNGSRVLVTGHAVSDHTFEVAVEDSGIGIPSDQIDRVFQPMMSTKSGGMGLGLSVTRTIVESHGGNLRVGASRWGGARFSFTLAIANQDEQE</sequence>
<feature type="transmembrane region" description="Helical" evidence="9">
    <location>
        <begin position="35"/>
        <end position="52"/>
    </location>
</feature>
<dbReference type="SUPFAM" id="SSF55785">
    <property type="entry name" value="PYP-like sensor domain (PAS domain)"/>
    <property type="match status" value="1"/>
</dbReference>
<dbReference type="Gene3D" id="3.30.565.10">
    <property type="entry name" value="Histidine kinase-like ATPase, C-terminal domain"/>
    <property type="match status" value="1"/>
</dbReference>
<evidence type="ECO:0000256" key="5">
    <source>
        <dbReference type="ARBA" id="ARBA00022741"/>
    </source>
</evidence>
<dbReference type="SMART" id="SM00387">
    <property type="entry name" value="HATPase_c"/>
    <property type="match status" value="1"/>
</dbReference>
<dbReference type="InterPro" id="IPR000014">
    <property type="entry name" value="PAS"/>
</dbReference>
<comment type="catalytic activity">
    <reaction evidence="1">
        <text>ATP + protein L-histidine = ADP + protein N-phospho-L-histidine.</text>
        <dbReference type="EC" id="2.7.13.3"/>
    </reaction>
</comment>
<dbReference type="InterPro" id="IPR005467">
    <property type="entry name" value="His_kinase_dom"/>
</dbReference>
<dbReference type="InterPro" id="IPR003594">
    <property type="entry name" value="HATPase_dom"/>
</dbReference>
<dbReference type="CDD" id="cd00130">
    <property type="entry name" value="PAS"/>
    <property type="match status" value="1"/>
</dbReference>
<dbReference type="PANTHER" id="PTHR43065">
    <property type="entry name" value="SENSOR HISTIDINE KINASE"/>
    <property type="match status" value="1"/>
</dbReference>
<reference evidence="11 12" key="1">
    <citation type="journal article" date="2019" name="Int. J. Syst. Evol. Microbiol.">
        <title>The Global Catalogue of Microorganisms (GCM) 10K type strain sequencing project: providing services to taxonomists for standard genome sequencing and annotation.</title>
        <authorList>
            <consortium name="The Broad Institute Genomics Platform"/>
            <consortium name="The Broad Institute Genome Sequencing Center for Infectious Disease"/>
            <person name="Wu L."/>
            <person name="Ma J."/>
        </authorList>
    </citation>
    <scope>NUCLEOTIDE SEQUENCE [LARGE SCALE GENOMIC DNA]</scope>
    <source>
        <strain evidence="11 12">JCM 13476</strain>
    </source>
</reference>
<evidence type="ECO:0000256" key="9">
    <source>
        <dbReference type="SAM" id="Phobius"/>
    </source>
</evidence>
<feature type="transmembrane region" description="Helical" evidence="9">
    <location>
        <begin position="12"/>
        <end position="28"/>
    </location>
</feature>
<dbReference type="PROSITE" id="PS50109">
    <property type="entry name" value="HIS_KIN"/>
    <property type="match status" value="1"/>
</dbReference>
<keyword evidence="4" id="KW-0808">Transferase</keyword>
<dbReference type="Pfam" id="PF02518">
    <property type="entry name" value="HATPase_c"/>
    <property type="match status" value="1"/>
</dbReference>
<dbReference type="InterPro" id="IPR036890">
    <property type="entry name" value="HATPase_C_sf"/>
</dbReference>
<evidence type="ECO:0000256" key="6">
    <source>
        <dbReference type="ARBA" id="ARBA00022777"/>
    </source>
</evidence>
<accession>A0ABN0Y9H4</accession>
<dbReference type="SUPFAM" id="SSF55874">
    <property type="entry name" value="ATPase domain of HSP90 chaperone/DNA topoisomerase II/histidine kinase"/>
    <property type="match status" value="1"/>
</dbReference>
<comment type="caution">
    <text evidence="11">The sequence shown here is derived from an EMBL/GenBank/DDBJ whole genome shotgun (WGS) entry which is preliminary data.</text>
</comment>
<keyword evidence="6" id="KW-0418">Kinase</keyword>
<evidence type="ECO:0000256" key="7">
    <source>
        <dbReference type="ARBA" id="ARBA00022840"/>
    </source>
</evidence>
<dbReference type="InterPro" id="IPR004358">
    <property type="entry name" value="Sig_transdc_His_kin-like_C"/>
</dbReference>
<keyword evidence="9" id="KW-1133">Transmembrane helix</keyword>
<evidence type="ECO:0000256" key="1">
    <source>
        <dbReference type="ARBA" id="ARBA00000085"/>
    </source>
</evidence>
<evidence type="ECO:0000259" key="10">
    <source>
        <dbReference type="PROSITE" id="PS50109"/>
    </source>
</evidence>
<name>A0ABN0Y9H4_9CAUL</name>
<evidence type="ECO:0000313" key="11">
    <source>
        <dbReference type="EMBL" id="GAA0387288.1"/>
    </source>
</evidence>
<evidence type="ECO:0000256" key="4">
    <source>
        <dbReference type="ARBA" id="ARBA00022679"/>
    </source>
</evidence>
<keyword evidence="12" id="KW-1185">Reference proteome</keyword>
<evidence type="ECO:0000256" key="3">
    <source>
        <dbReference type="ARBA" id="ARBA00022553"/>
    </source>
</evidence>
<dbReference type="PANTHER" id="PTHR43065:SF10">
    <property type="entry name" value="PEROXIDE STRESS-ACTIVATED HISTIDINE KINASE MAK3"/>
    <property type="match status" value="1"/>
</dbReference>
<organism evidence="11 12">
    <name type="scientific">Brevundimonas terrae</name>
    <dbReference type="NCBI Taxonomy" id="363631"/>
    <lineage>
        <taxon>Bacteria</taxon>
        <taxon>Pseudomonadati</taxon>
        <taxon>Pseudomonadota</taxon>
        <taxon>Alphaproteobacteria</taxon>
        <taxon>Caulobacterales</taxon>
        <taxon>Caulobacteraceae</taxon>
        <taxon>Brevundimonas</taxon>
    </lineage>
</organism>
<dbReference type="Gene3D" id="1.10.287.130">
    <property type="match status" value="1"/>
</dbReference>
<keyword evidence="9" id="KW-0472">Membrane</keyword>
<evidence type="ECO:0000256" key="8">
    <source>
        <dbReference type="ARBA" id="ARBA00023012"/>
    </source>
</evidence>
<gene>
    <name evidence="11" type="ORF">GCM10009093_12580</name>
</gene>
<dbReference type="Gene3D" id="3.30.450.20">
    <property type="entry name" value="PAS domain"/>
    <property type="match status" value="1"/>
</dbReference>
<evidence type="ECO:0000313" key="12">
    <source>
        <dbReference type="Proteomes" id="UP001500791"/>
    </source>
</evidence>
<keyword evidence="8" id="KW-0902">Two-component regulatory system</keyword>
<dbReference type="PRINTS" id="PR00344">
    <property type="entry name" value="BCTRLSENSOR"/>
</dbReference>
<protein>
    <recommendedName>
        <fullName evidence="2">histidine kinase</fullName>
        <ecNumber evidence="2">2.7.13.3</ecNumber>
    </recommendedName>
</protein>
<dbReference type="Pfam" id="PF00512">
    <property type="entry name" value="HisKA"/>
    <property type="match status" value="1"/>
</dbReference>
<dbReference type="EC" id="2.7.13.3" evidence="2"/>
<dbReference type="SMART" id="SM00091">
    <property type="entry name" value="PAS"/>
    <property type="match status" value="1"/>
</dbReference>
<dbReference type="Proteomes" id="UP001500791">
    <property type="component" value="Unassembled WGS sequence"/>
</dbReference>
<evidence type="ECO:0000256" key="2">
    <source>
        <dbReference type="ARBA" id="ARBA00012438"/>
    </source>
</evidence>
<dbReference type="EMBL" id="BAAAEJ010000005">
    <property type="protein sequence ID" value="GAA0387288.1"/>
    <property type="molecule type" value="Genomic_DNA"/>
</dbReference>
<proteinExistence type="predicted"/>
<dbReference type="InterPro" id="IPR035965">
    <property type="entry name" value="PAS-like_dom_sf"/>
</dbReference>
<dbReference type="SUPFAM" id="SSF47384">
    <property type="entry name" value="Homodimeric domain of signal transducing histidine kinase"/>
    <property type="match status" value="1"/>
</dbReference>